<protein>
    <submittedName>
        <fullName evidence="2">Uncharacterized protein</fullName>
    </submittedName>
</protein>
<dbReference type="AlphaFoldDB" id="G3HQA4"/>
<dbReference type="GlyGen" id="G3HQA4">
    <property type="glycosylation" value="1 site"/>
</dbReference>
<dbReference type="EMBL" id="JH000604">
    <property type="protein sequence ID" value="EGV92932.1"/>
    <property type="molecule type" value="Genomic_DNA"/>
</dbReference>
<feature type="region of interest" description="Disordered" evidence="1">
    <location>
        <begin position="77"/>
        <end position="129"/>
    </location>
</feature>
<evidence type="ECO:0000313" key="2">
    <source>
        <dbReference type="EMBL" id="EGV92932.1"/>
    </source>
</evidence>
<name>G3HQA4_CRIGR</name>
<evidence type="ECO:0000256" key="1">
    <source>
        <dbReference type="SAM" id="MobiDB-lite"/>
    </source>
</evidence>
<dbReference type="Proteomes" id="UP000001075">
    <property type="component" value="Unassembled WGS sequence"/>
</dbReference>
<accession>G3HQA4</accession>
<evidence type="ECO:0000313" key="3">
    <source>
        <dbReference type="Proteomes" id="UP000001075"/>
    </source>
</evidence>
<proteinExistence type="predicted"/>
<sequence length="129" mass="13392">MHGKVKRKAAHWDRVQKGADSATSSHPQPAEPSACRPKRPVLPTSLQDAVRGAGGTKGRTWLLPGVEVHGSKFAARSGGDASAVEHAAPTPSFSPRLRPHLSVSGEAGSARSRALPVAALGNRVNPGQK</sequence>
<reference evidence="3" key="1">
    <citation type="journal article" date="2011" name="Nat. Biotechnol.">
        <title>The genomic sequence of the Chinese hamster ovary (CHO)-K1 cell line.</title>
        <authorList>
            <person name="Xu X."/>
            <person name="Nagarajan H."/>
            <person name="Lewis N.E."/>
            <person name="Pan S."/>
            <person name="Cai Z."/>
            <person name="Liu X."/>
            <person name="Chen W."/>
            <person name="Xie M."/>
            <person name="Wang W."/>
            <person name="Hammond S."/>
            <person name="Andersen M.R."/>
            <person name="Neff N."/>
            <person name="Passarelli B."/>
            <person name="Koh W."/>
            <person name="Fan H.C."/>
            <person name="Wang J."/>
            <person name="Gui Y."/>
            <person name="Lee K.H."/>
            <person name="Betenbaugh M.J."/>
            <person name="Quake S.R."/>
            <person name="Famili I."/>
            <person name="Palsson B.O."/>
            <person name="Wang J."/>
        </authorList>
    </citation>
    <scope>NUCLEOTIDE SEQUENCE [LARGE SCALE GENOMIC DNA]</scope>
    <source>
        <strain evidence="3">CHO K1 cell line</strain>
    </source>
</reference>
<feature type="region of interest" description="Disordered" evidence="1">
    <location>
        <begin position="1"/>
        <end position="42"/>
    </location>
</feature>
<organism evidence="2 3">
    <name type="scientific">Cricetulus griseus</name>
    <name type="common">Chinese hamster</name>
    <name type="synonym">Cricetulus barabensis griseus</name>
    <dbReference type="NCBI Taxonomy" id="10029"/>
    <lineage>
        <taxon>Eukaryota</taxon>
        <taxon>Metazoa</taxon>
        <taxon>Chordata</taxon>
        <taxon>Craniata</taxon>
        <taxon>Vertebrata</taxon>
        <taxon>Euteleostomi</taxon>
        <taxon>Mammalia</taxon>
        <taxon>Eutheria</taxon>
        <taxon>Euarchontoglires</taxon>
        <taxon>Glires</taxon>
        <taxon>Rodentia</taxon>
        <taxon>Myomorpha</taxon>
        <taxon>Muroidea</taxon>
        <taxon>Cricetidae</taxon>
        <taxon>Cricetinae</taxon>
        <taxon>Cricetulus</taxon>
    </lineage>
</organism>
<dbReference type="InParanoid" id="G3HQA4"/>
<gene>
    <name evidence="2" type="ORF">I79_013000</name>
</gene>